<proteinExistence type="inferred from homology"/>
<name>A0ABS2QSB7_9BACI</name>
<dbReference type="SUPFAM" id="SSF51735">
    <property type="entry name" value="NAD(P)-binding Rossmann-fold domains"/>
    <property type="match status" value="1"/>
</dbReference>
<dbReference type="EMBL" id="JAFBFC010000001">
    <property type="protein sequence ID" value="MBM7701932.1"/>
    <property type="molecule type" value="Genomic_DNA"/>
</dbReference>
<dbReference type="CDD" id="cd05233">
    <property type="entry name" value="SDR_c"/>
    <property type="match status" value="1"/>
</dbReference>
<protein>
    <submittedName>
        <fullName evidence="2">3-oxoacyl-[acyl-carrier protein] reductase</fullName>
        <ecNumber evidence="2">1.1.1.100</ecNumber>
    </submittedName>
</protein>
<dbReference type="InterPro" id="IPR002347">
    <property type="entry name" value="SDR_fam"/>
</dbReference>
<reference evidence="2 3" key="1">
    <citation type="submission" date="2021-01" db="EMBL/GenBank/DDBJ databases">
        <title>Genomic Encyclopedia of Type Strains, Phase IV (KMG-IV): sequencing the most valuable type-strain genomes for metagenomic binning, comparative biology and taxonomic classification.</title>
        <authorList>
            <person name="Goeker M."/>
        </authorList>
    </citation>
    <scope>NUCLEOTIDE SEQUENCE [LARGE SCALE GENOMIC DNA]</scope>
    <source>
        <strain evidence="2 3">DSM 104297</strain>
    </source>
</reference>
<comment type="caution">
    <text evidence="2">The sequence shown here is derived from an EMBL/GenBank/DDBJ whole genome shotgun (WGS) entry which is preliminary data.</text>
</comment>
<evidence type="ECO:0000313" key="2">
    <source>
        <dbReference type="EMBL" id="MBM7701932.1"/>
    </source>
</evidence>
<evidence type="ECO:0000313" key="3">
    <source>
        <dbReference type="Proteomes" id="UP000809829"/>
    </source>
</evidence>
<sequence>MEKFALITGASGGIGTAIARQLAKDGYSLLLHYNQNEETVIALKEELKGTVQTILLIRADLSQQKGIESFLNQVSVPIDVLIHNSGNTLPGLITDHHNEDIDDMIHLHVTAPYKITKALLPSMIRKKEGNIVVISSIWGLTGASYEVLYSMVKGAQNTFVKALAKEVALSGIRVNAVAPGAIQTKMLSNYTEEDLVMLTEEIPMGRLGYPEEVAQAVSFLISNRSSYVIGEVLSVNGGWYT</sequence>
<dbReference type="EC" id="1.1.1.100" evidence="2"/>
<dbReference type="PRINTS" id="PR00080">
    <property type="entry name" value="SDRFAMILY"/>
</dbReference>
<keyword evidence="3" id="KW-1185">Reference proteome</keyword>
<dbReference type="Gene3D" id="3.40.50.720">
    <property type="entry name" value="NAD(P)-binding Rossmann-like Domain"/>
    <property type="match status" value="1"/>
</dbReference>
<dbReference type="Proteomes" id="UP000809829">
    <property type="component" value="Unassembled WGS sequence"/>
</dbReference>
<gene>
    <name evidence="2" type="ORF">JOC83_000758</name>
</gene>
<dbReference type="PANTHER" id="PTHR42879">
    <property type="entry name" value="3-OXOACYL-(ACYL-CARRIER-PROTEIN) REDUCTASE"/>
    <property type="match status" value="1"/>
</dbReference>
<dbReference type="NCBIfam" id="NF047420">
    <property type="entry name" value="EF_P_mod_YmfI"/>
    <property type="match status" value="1"/>
</dbReference>
<dbReference type="RefSeq" id="WP_205183971.1">
    <property type="nucleotide sequence ID" value="NZ_JAFBFC010000001.1"/>
</dbReference>
<dbReference type="InterPro" id="IPR050259">
    <property type="entry name" value="SDR"/>
</dbReference>
<dbReference type="GO" id="GO:0004316">
    <property type="term" value="F:3-oxoacyl-[acyl-carrier-protein] reductase (NADPH) activity"/>
    <property type="evidence" value="ECO:0007669"/>
    <property type="project" value="UniProtKB-EC"/>
</dbReference>
<evidence type="ECO:0000256" key="1">
    <source>
        <dbReference type="ARBA" id="ARBA00006484"/>
    </source>
</evidence>
<comment type="similarity">
    <text evidence="1">Belongs to the short-chain dehydrogenases/reductases (SDR) family.</text>
</comment>
<organism evidence="2 3">
    <name type="scientific">Priestia iocasae</name>
    <dbReference type="NCBI Taxonomy" id="2291674"/>
    <lineage>
        <taxon>Bacteria</taxon>
        <taxon>Bacillati</taxon>
        <taxon>Bacillota</taxon>
        <taxon>Bacilli</taxon>
        <taxon>Bacillales</taxon>
        <taxon>Bacillaceae</taxon>
        <taxon>Priestia</taxon>
    </lineage>
</organism>
<accession>A0ABS2QSB7</accession>
<dbReference type="InterPro" id="IPR036291">
    <property type="entry name" value="NAD(P)-bd_dom_sf"/>
</dbReference>
<keyword evidence="2" id="KW-0560">Oxidoreductase</keyword>
<dbReference type="PANTHER" id="PTHR42879:SF2">
    <property type="entry name" value="3-OXOACYL-[ACYL-CARRIER-PROTEIN] REDUCTASE FABG"/>
    <property type="match status" value="1"/>
</dbReference>
<dbReference type="Pfam" id="PF13561">
    <property type="entry name" value="adh_short_C2"/>
    <property type="match status" value="1"/>
</dbReference>
<dbReference type="PRINTS" id="PR00081">
    <property type="entry name" value="GDHRDH"/>
</dbReference>